<feature type="domain" description="ABC transmembrane type-1" evidence="9">
    <location>
        <begin position="61"/>
        <end position="249"/>
    </location>
</feature>
<keyword evidence="2" id="KW-0813">Transport</keyword>
<reference evidence="10" key="1">
    <citation type="submission" date="2019-08" db="EMBL/GenBank/DDBJ databases">
        <authorList>
            <person name="Kucharzyk K."/>
            <person name="Murdoch R.W."/>
            <person name="Higgins S."/>
            <person name="Loffler F."/>
        </authorList>
    </citation>
    <scope>NUCLEOTIDE SEQUENCE</scope>
</reference>
<evidence type="ECO:0000256" key="7">
    <source>
        <dbReference type="ARBA" id="ARBA00023136"/>
    </source>
</evidence>
<evidence type="ECO:0000256" key="8">
    <source>
        <dbReference type="SAM" id="Phobius"/>
    </source>
</evidence>
<dbReference type="Pfam" id="PF00528">
    <property type="entry name" value="BPD_transp_1"/>
    <property type="match status" value="1"/>
</dbReference>
<accession>A0A644YL15</accession>
<keyword evidence="3" id="KW-1003">Cell membrane</keyword>
<feature type="transmembrane region" description="Helical" evidence="8">
    <location>
        <begin position="65"/>
        <end position="87"/>
    </location>
</feature>
<protein>
    <submittedName>
        <fullName evidence="10">Inner membrane ABC transporter permease protein YdcV</fullName>
    </submittedName>
</protein>
<feature type="transmembrane region" description="Helical" evidence="8">
    <location>
        <begin position="227"/>
        <end position="249"/>
    </location>
</feature>
<dbReference type="EMBL" id="VSSQ01005418">
    <property type="protein sequence ID" value="MPM29080.1"/>
    <property type="molecule type" value="Genomic_DNA"/>
</dbReference>
<keyword evidence="5 8" id="KW-0812">Transmembrane</keyword>
<dbReference type="InterPro" id="IPR000515">
    <property type="entry name" value="MetI-like"/>
</dbReference>
<organism evidence="10">
    <name type="scientific">bioreactor metagenome</name>
    <dbReference type="NCBI Taxonomy" id="1076179"/>
    <lineage>
        <taxon>unclassified sequences</taxon>
        <taxon>metagenomes</taxon>
        <taxon>ecological metagenomes</taxon>
    </lineage>
</organism>
<evidence type="ECO:0000256" key="4">
    <source>
        <dbReference type="ARBA" id="ARBA00022519"/>
    </source>
</evidence>
<evidence type="ECO:0000256" key="6">
    <source>
        <dbReference type="ARBA" id="ARBA00022989"/>
    </source>
</evidence>
<feature type="transmembrane region" description="Helical" evidence="8">
    <location>
        <begin position="126"/>
        <end position="145"/>
    </location>
</feature>
<dbReference type="SUPFAM" id="SSF161098">
    <property type="entry name" value="MetI-like"/>
    <property type="match status" value="1"/>
</dbReference>
<keyword evidence="6 8" id="KW-1133">Transmembrane helix</keyword>
<sequence length="264" mass="28994">MYKHRFVTLIAILTLLFIFLPLVLIIVTSFNSANTISLPLQGFSLQWFSKVFKSRALVQSFKNSFILAFFASLAGIVIGLVASLALVKRPGRLSKALLSLFLSPSLIPGIVIGYVLFLFLVVKVQLPLGTALILGHLLVVLPYCVRIITASLKDLDESLEEAARTLGCPPVKAFVVIVLPNLKPAMTSAFMLSFINSFNNIPVSMYLKGPGMNTLPYAMMNHIEYNYDPTVSALSVMLMGMTLLFMVLLDRSMTRGQTKGVKGE</sequence>
<dbReference type="PANTHER" id="PTHR43357">
    <property type="entry name" value="INNER MEMBRANE ABC TRANSPORTER PERMEASE PROTEIN YDCV"/>
    <property type="match status" value="1"/>
</dbReference>
<keyword evidence="4" id="KW-0997">Cell inner membrane</keyword>
<gene>
    <name evidence="10" type="primary">ydcV_14</name>
    <name evidence="10" type="ORF">SDC9_75619</name>
</gene>
<proteinExistence type="predicted"/>
<name>A0A644YL15_9ZZZZ</name>
<dbReference type="PROSITE" id="PS50928">
    <property type="entry name" value="ABC_TM1"/>
    <property type="match status" value="1"/>
</dbReference>
<comment type="caution">
    <text evidence="10">The sequence shown here is derived from an EMBL/GenBank/DDBJ whole genome shotgun (WGS) entry which is preliminary data.</text>
</comment>
<dbReference type="PANTHER" id="PTHR43357:SF4">
    <property type="entry name" value="INNER MEMBRANE ABC TRANSPORTER PERMEASE PROTEIN YDCV"/>
    <property type="match status" value="1"/>
</dbReference>
<feature type="transmembrane region" description="Helical" evidence="8">
    <location>
        <begin position="7"/>
        <end position="30"/>
    </location>
</feature>
<evidence type="ECO:0000259" key="9">
    <source>
        <dbReference type="PROSITE" id="PS50928"/>
    </source>
</evidence>
<evidence type="ECO:0000256" key="2">
    <source>
        <dbReference type="ARBA" id="ARBA00022448"/>
    </source>
</evidence>
<dbReference type="CDD" id="cd06261">
    <property type="entry name" value="TM_PBP2"/>
    <property type="match status" value="1"/>
</dbReference>
<evidence type="ECO:0000256" key="3">
    <source>
        <dbReference type="ARBA" id="ARBA00022475"/>
    </source>
</evidence>
<dbReference type="AlphaFoldDB" id="A0A644YL15"/>
<evidence type="ECO:0000256" key="1">
    <source>
        <dbReference type="ARBA" id="ARBA00004429"/>
    </source>
</evidence>
<dbReference type="Gene3D" id="1.10.3720.10">
    <property type="entry name" value="MetI-like"/>
    <property type="match status" value="1"/>
</dbReference>
<evidence type="ECO:0000256" key="5">
    <source>
        <dbReference type="ARBA" id="ARBA00022692"/>
    </source>
</evidence>
<keyword evidence="7 8" id="KW-0472">Membrane</keyword>
<comment type="subcellular location">
    <subcellularLocation>
        <location evidence="1">Cell inner membrane</location>
        <topology evidence="1">Multi-pass membrane protein</topology>
    </subcellularLocation>
</comment>
<dbReference type="InterPro" id="IPR035906">
    <property type="entry name" value="MetI-like_sf"/>
</dbReference>
<dbReference type="GO" id="GO:0005886">
    <property type="term" value="C:plasma membrane"/>
    <property type="evidence" value="ECO:0007669"/>
    <property type="project" value="UniProtKB-SubCell"/>
</dbReference>
<evidence type="ECO:0000313" key="10">
    <source>
        <dbReference type="EMBL" id="MPM29080.1"/>
    </source>
</evidence>
<dbReference type="GO" id="GO:0055085">
    <property type="term" value="P:transmembrane transport"/>
    <property type="evidence" value="ECO:0007669"/>
    <property type="project" value="InterPro"/>
</dbReference>
<feature type="transmembrane region" description="Helical" evidence="8">
    <location>
        <begin position="99"/>
        <end position="120"/>
    </location>
</feature>